<dbReference type="Pfam" id="PF02872">
    <property type="entry name" value="5_nucleotid_C"/>
    <property type="match status" value="1"/>
</dbReference>
<keyword evidence="8" id="KW-1185">Reference proteome</keyword>
<dbReference type="PANTHER" id="PTHR11575:SF48">
    <property type="entry name" value="5'-NUCLEOTIDASE"/>
    <property type="match status" value="1"/>
</dbReference>
<accession>A0A383WDW7</accession>
<dbReference type="Proteomes" id="UP000256970">
    <property type="component" value="Unassembled WGS sequence"/>
</dbReference>
<name>A0A383WDW7_TETOB</name>
<keyword evidence="2" id="KW-0732">Signal</keyword>
<feature type="region of interest" description="Disordered" evidence="4">
    <location>
        <begin position="252"/>
        <end position="278"/>
    </location>
</feature>
<proteinExistence type="inferred from homology"/>
<feature type="domain" description="Calcineurin-like phosphoesterase" evidence="5">
    <location>
        <begin position="7"/>
        <end position="216"/>
    </location>
</feature>
<dbReference type="InterPro" id="IPR041821">
    <property type="entry name" value="CG11883_N"/>
</dbReference>
<dbReference type="GO" id="GO:0009166">
    <property type="term" value="P:nucleotide catabolic process"/>
    <property type="evidence" value="ECO:0007669"/>
    <property type="project" value="InterPro"/>
</dbReference>
<dbReference type="AlphaFoldDB" id="A0A383WDW7"/>
<dbReference type="SUPFAM" id="SSF55816">
    <property type="entry name" value="5'-nucleotidase (syn. UDP-sugar hydrolase), C-terminal domain"/>
    <property type="match status" value="1"/>
</dbReference>
<evidence type="ECO:0000259" key="5">
    <source>
        <dbReference type="Pfam" id="PF00149"/>
    </source>
</evidence>
<dbReference type="PANTHER" id="PTHR11575">
    <property type="entry name" value="5'-NUCLEOTIDASE-RELATED"/>
    <property type="match status" value="1"/>
</dbReference>
<feature type="compositionally biased region" description="Low complexity" evidence="4">
    <location>
        <begin position="573"/>
        <end position="598"/>
    </location>
</feature>
<dbReference type="STRING" id="3088.A0A383WDW7"/>
<dbReference type="Gene3D" id="3.60.21.10">
    <property type="match status" value="1"/>
</dbReference>
<reference evidence="7 8" key="1">
    <citation type="submission" date="2016-10" db="EMBL/GenBank/DDBJ databases">
        <authorList>
            <person name="Cai Z."/>
        </authorList>
    </citation>
    <scope>NUCLEOTIDE SEQUENCE [LARGE SCALE GENOMIC DNA]</scope>
</reference>
<dbReference type="EMBL" id="FNXT01001238">
    <property type="protein sequence ID" value="SZX75631.1"/>
    <property type="molecule type" value="Genomic_DNA"/>
</dbReference>
<evidence type="ECO:0000256" key="1">
    <source>
        <dbReference type="ARBA" id="ARBA00006654"/>
    </source>
</evidence>
<dbReference type="Pfam" id="PF00149">
    <property type="entry name" value="Metallophos"/>
    <property type="match status" value="1"/>
</dbReference>
<evidence type="ECO:0000256" key="4">
    <source>
        <dbReference type="SAM" id="MobiDB-lite"/>
    </source>
</evidence>
<evidence type="ECO:0000313" key="8">
    <source>
        <dbReference type="Proteomes" id="UP000256970"/>
    </source>
</evidence>
<sequence length="598" mass="63990">MSPRKLTIIHFNDIYNIEPSTNEPVGGAARLVHKVKQLVSAAGGPEACLVLFSGDAFNPSLMSTMTLGKQMVPVLKAAGVAVACVGNHDFDFGIKNFRDLAAECGFPWLMANVLDVETGEPLGGVGRTLLLQHPSGIKVGVIGLVEGDWVETLACVEPEEVQYLDFVTEGQKLARELRAAGAELVVALTHMRVPNDIKLAQSVPEIDAVLGGHDHHVQIELVQPHGNLLCKSGTDFKNVTAIEVTMPEAAAADGDSTTANGGSSQPANGAAAAAGRPSFSWQEHAMTSDVPEDPDLKQVVEEFASSTTAGLDGELGHTLTDLDGRFATVRMAESNLCNLLGDVFRRACSADVCILNSGTFRSDAIHPAGELTHRDLATILPMIDDTVVLQASGQQLLEALENGVSCYPKLEGRFPQVSGIRFTFDPSKPPGSRVLHDSVTVGSERAPLDPAKTYTLATKAYLAEGKDGYDVLQGCRALLDAEVCPVMPTVLRNFFAMLEVLNLLDPKVKVQTFAKRWTQAIKHKGRDRQTDLITTGGCVKCPQTGRYVVAPKLDGRITCVGQQQQQQEEREQQQQQQAPACEALAGAGEGSAAKKQKQ</sequence>
<evidence type="ECO:0000256" key="3">
    <source>
        <dbReference type="RuleBase" id="RU362119"/>
    </source>
</evidence>
<dbReference type="SUPFAM" id="SSF56300">
    <property type="entry name" value="Metallo-dependent phosphatases"/>
    <property type="match status" value="1"/>
</dbReference>
<dbReference type="InterPro" id="IPR006179">
    <property type="entry name" value="5_nucleotidase/apyrase"/>
</dbReference>
<dbReference type="InterPro" id="IPR036907">
    <property type="entry name" value="5'-Nucleotdase_C_sf"/>
</dbReference>
<dbReference type="PRINTS" id="PR01607">
    <property type="entry name" value="APYRASEFAMLY"/>
</dbReference>
<gene>
    <name evidence="7" type="ORF">BQ4739_LOCUS15909</name>
</gene>
<keyword evidence="3" id="KW-0378">Hydrolase</keyword>
<evidence type="ECO:0008006" key="9">
    <source>
        <dbReference type="Google" id="ProtNLM"/>
    </source>
</evidence>
<organism evidence="7 8">
    <name type="scientific">Tetradesmus obliquus</name>
    <name type="common">Green alga</name>
    <name type="synonym">Acutodesmus obliquus</name>
    <dbReference type="NCBI Taxonomy" id="3088"/>
    <lineage>
        <taxon>Eukaryota</taxon>
        <taxon>Viridiplantae</taxon>
        <taxon>Chlorophyta</taxon>
        <taxon>core chlorophytes</taxon>
        <taxon>Chlorophyceae</taxon>
        <taxon>CS clade</taxon>
        <taxon>Sphaeropleales</taxon>
        <taxon>Scenedesmaceae</taxon>
        <taxon>Tetradesmus</taxon>
    </lineage>
</organism>
<comment type="similarity">
    <text evidence="1 3">Belongs to the 5'-nucleotidase family.</text>
</comment>
<feature type="compositionally biased region" description="Low complexity" evidence="4">
    <location>
        <begin position="259"/>
        <end position="275"/>
    </location>
</feature>
<evidence type="ECO:0000259" key="6">
    <source>
        <dbReference type="Pfam" id="PF02872"/>
    </source>
</evidence>
<keyword evidence="3" id="KW-0547">Nucleotide-binding</keyword>
<feature type="region of interest" description="Disordered" evidence="4">
    <location>
        <begin position="564"/>
        <end position="598"/>
    </location>
</feature>
<dbReference type="InterPro" id="IPR029052">
    <property type="entry name" value="Metallo-depent_PP-like"/>
</dbReference>
<dbReference type="InterPro" id="IPR008334">
    <property type="entry name" value="5'-Nucleotdase_C"/>
</dbReference>
<dbReference type="GO" id="GO:0016787">
    <property type="term" value="F:hydrolase activity"/>
    <property type="evidence" value="ECO:0007669"/>
    <property type="project" value="UniProtKB-KW"/>
</dbReference>
<protein>
    <recommendedName>
        <fullName evidence="9">5'-Nucleotidase C-terminal domain-containing protein</fullName>
    </recommendedName>
</protein>
<dbReference type="Gene3D" id="3.90.780.10">
    <property type="entry name" value="5'-Nucleotidase, C-terminal domain"/>
    <property type="match status" value="1"/>
</dbReference>
<dbReference type="GO" id="GO:0000166">
    <property type="term" value="F:nucleotide binding"/>
    <property type="evidence" value="ECO:0007669"/>
    <property type="project" value="UniProtKB-KW"/>
</dbReference>
<feature type="domain" description="5'-Nucleotidase C-terminal" evidence="6">
    <location>
        <begin position="318"/>
        <end position="473"/>
    </location>
</feature>
<dbReference type="InterPro" id="IPR004843">
    <property type="entry name" value="Calcineurin-like_PHP"/>
</dbReference>
<dbReference type="CDD" id="cd07406">
    <property type="entry name" value="MPP_CG11883_N"/>
    <property type="match status" value="1"/>
</dbReference>
<evidence type="ECO:0000256" key="2">
    <source>
        <dbReference type="ARBA" id="ARBA00022729"/>
    </source>
</evidence>
<evidence type="ECO:0000313" key="7">
    <source>
        <dbReference type="EMBL" id="SZX75631.1"/>
    </source>
</evidence>